<dbReference type="InterPro" id="IPR036179">
    <property type="entry name" value="Ig-like_dom_sf"/>
</dbReference>
<name>A0A7R8Z5D3_TIMDO</name>
<dbReference type="Gene3D" id="2.60.40.10">
    <property type="entry name" value="Immunoglobulins"/>
    <property type="match status" value="4"/>
</dbReference>
<sequence length="391" mass="43517">MNNGLISSVDNRAGDLIHANHSYISKDIGSRTFFQTVGVHPARLRVNNVGLNDEGMFRCRIDFLNSPTRNYRVNLTIVAPPSVPIIYDHRGKEVTGVAGPFLEGYELYLACHVKGGRPLPEVTWWLDGKILDHIVESSVDSVTVNQLFISSVPRGFHGRHLECLARSSDLTNPVVRTVPIDIYLYPAQDSLGTRDAMHVLEDRGGPVGGSRIPDIAVYLRRVIRCIRAEAFVRADYHGQLSTLSRKVTHHQMRNIWLSPSSKDHMGVGRGTNKERSNYRVKGLASGDGGSELVEGHNSTTSTLTFRPTASDDIKELACRAENPHFPGGLQEDRRRLRIAYPPVVSVRVEERSQLGPLKEGDEVRMSCEVRANPPADGITWYHGVSRYIIIV</sequence>
<keyword evidence="1" id="KW-1015">Disulfide bond</keyword>
<gene>
    <name evidence="4" type="ORF">TDIB3V08_LOCUS1503</name>
</gene>
<organism evidence="4">
    <name type="scientific">Timema douglasi</name>
    <name type="common">Walking stick</name>
    <dbReference type="NCBI Taxonomy" id="61478"/>
    <lineage>
        <taxon>Eukaryota</taxon>
        <taxon>Metazoa</taxon>
        <taxon>Ecdysozoa</taxon>
        <taxon>Arthropoda</taxon>
        <taxon>Hexapoda</taxon>
        <taxon>Insecta</taxon>
        <taxon>Pterygota</taxon>
        <taxon>Neoptera</taxon>
        <taxon>Polyneoptera</taxon>
        <taxon>Phasmatodea</taxon>
        <taxon>Timematodea</taxon>
        <taxon>Timematoidea</taxon>
        <taxon>Timematidae</taxon>
        <taxon>Timema</taxon>
    </lineage>
</organism>
<dbReference type="AlphaFoldDB" id="A0A7R8Z5D3"/>
<dbReference type="Pfam" id="PF08205">
    <property type="entry name" value="C2-set_2"/>
    <property type="match status" value="1"/>
</dbReference>
<feature type="region of interest" description="Disordered" evidence="2">
    <location>
        <begin position="284"/>
        <end position="303"/>
    </location>
</feature>
<evidence type="ECO:0000259" key="3">
    <source>
        <dbReference type="PROSITE" id="PS50835"/>
    </source>
</evidence>
<evidence type="ECO:0000256" key="1">
    <source>
        <dbReference type="ARBA" id="ARBA00023157"/>
    </source>
</evidence>
<dbReference type="PROSITE" id="PS50835">
    <property type="entry name" value="IG_LIKE"/>
    <property type="match status" value="2"/>
</dbReference>
<dbReference type="InterPro" id="IPR013162">
    <property type="entry name" value="CD80_C2-set"/>
</dbReference>
<dbReference type="InterPro" id="IPR007110">
    <property type="entry name" value="Ig-like_dom"/>
</dbReference>
<feature type="domain" description="Ig-like" evidence="3">
    <location>
        <begin position="341"/>
        <end position="391"/>
    </location>
</feature>
<dbReference type="PANTHER" id="PTHR23278:SF4">
    <property type="entry name" value="SIDESTEP, ISOFORM C"/>
    <property type="match status" value="1"/>
</dbReference>
<dbReference type="CDD" id="cd00096">
    <property type="entry name" value="Ig"/>
    <property type="match status" value="1"/>
</dbReference>
<reference evidence="4" key="1">
    <citation type="submission" date="2020-11" db="EMBL/GenBank/DDBJ databases">
        <authorList>
            <person name="Tran Van P."/>
        </authorList>
    </citation>
    <scope>NUCLEOTIDE SEQUENCE</scope>
</reference>
<dbReference type="PANTHER" id="PTHR23278">
    <property type="entry name" value="SIDESTEP PROTEIN"/>
    <property type="match status" value="1"/>
</dbReference>
<dbReference type="SUPFAM" id="SSF48726">
    <property type="entry name" value="Immunoglobulin"/>
    <property type="match status" value="3"/>
</dbReference>
<protein>
    <recommendedName>
        <fullName evidence="3">Ig-like domain-containing protein</fullName>
    </recommendedName>
</protein>
<proteinExistence type="predicted"/>
<feature type="domain" description="Ig-like" evidence="3">
    <location>
        <begin position="81"/>
        <end position="179"/>
    </location>
</feature>
<evidence type="ECO:0000256" key="2">
    <source>
        <dbReference type="SAM" id="MobiDB-lite"/>
    </source>
</evidence>
<accession>A0A7R8Z5D3</accession>
<dbReference type="EMBL" id="OA564651">
    <property type="protein sequence ID" value="CAD7195099.1"/>
    <property type="molecule type" value="Genomic_DNA"/>
</dbReference>
<evidence type="ECO:0000313" key="4">
    <source>
        <dbReference type="EMBL" id="CAD7195099.1"/>
    </source>
</evidence>
<dbReference type="InterPro" id="IPR013783">
    <property type="entry name" value="Ig-like_fold"/>
</dbReference>